<evidence type="ECO:0000256" key="6">
    <source>
        <dbReference type="ARBA" id="ARBA00023212"/>
    </source>
</evidence>
<dbReference type="Proteomes" id="UP000076502">
    <property type="component" value="Unassembled WGS sequence"/>
</dbReference>
<dbReference type="FunFam" id="3.40.50.300:FF:001054">
    <property type="entry name" value="ATPase, AAA family, putative"/>
    <property type="match status" value="1"/>
</dbReference>
<keyword evidence="2" id="KW-0963">Cytoplasm</keyword>
<dbReference type="GO" id="GO:0005819">
    <property type="term" value="C:spindle"/>
    <property type="evidence" value="ECO:0007669"/>
    <property type="project" value="UniProtKB-SubCell"/>
</dbReference>
<dbReference type="SMART" id="SM00382">
    <property type="entry name" value="AAA"/>
    <property type="match status" value="1"/>
</dbReference>
<proteinExistence type="inferred from homology"/>
<feature type="region of interest" description="Disordered" evidence="9">
    <location>
        <begin position="91"/>
        <end position="124"/>
    </location>
</feature>
<dbReference type="InterPro" id="IPR003959">
    <property type="entry name" value="ATPase_AAA_core"/>
</dbReference>
<evidence type="ECO:0000256" key="1">
    <source>
        <dbReference type="ARBA" id="ARBA00004186"/>
    </source>
</evidence>
<evidence type="ECO:0000256" key="5">
    <source>
        <dbReference type="ARBA" id="ARBA00022840"/>
    </source>
</evidence>
<feature type="region of interest" description="Disordered" evidence="9">
    <location>
        <begin position="142"/>
        <end position="161"/>
    </location>
</feature>
<keyword evidence="6" id="KW-0206">Cytoskeleton</keyword>
<dbReference type="PANTHER" id="PTHR23074:SF78">
    <property type="entry name" value="KATANIN P60 ATPASE-CONTAINING SUBUNIT A-LIKE 2"/>
    <property type="match status" value="1"/>
</dbReference>
<dbReference type="GO" id="GO:0016853">
    <property type="term" value="F:isomerase activity"/>
    <property type="evidence" value="ECO:0007669"/>
    <property type="project" value="UniProtKB-KW"/>
</dbReference>
<comment type="subcellular location">
    <subcellularLocation>
        <location evidence="1">Cytoplasm</location>
        <location evidence="1">Cytoskeleton</location>
        <location evidence="1">Spindle</location>
    </subcellularLocation>
</comment>
<dbReference type="SUPFAM" id="SSF52540">
    <property type="entry name" value="P-loop containing nucleoside triphosphate hydrolases"/>
    <property type="match status" value="1"/>
</dbReference>
<dbReference type="Gene3D" id="3.40.50.300">
    <property type="entry name" value="P-loop containing nucleotide triphosphate hydrolases"/>
    <property type="match status" value="1"/>
</dbReference>
<evidence type="ECO:0000256" key="9">
    <source>
        <dbReference type="SAM" id="MobiDB-lite"/>
    </source>
</evidence>
<evidence type="ECO:0000259" key="10">
    <source>
        <dbReference type="SMART" id="SM00382"/>
    </source>
</evidence>
<dbReference type="GO" id="GO:0005524">
    <property type="term" value="F:ATP binding"/>
    <property type="evidence" value="ECO:0007669"/>
    <property type="project" value="UniProtKB-KW"/>
</dbReference>
<gene>
    <name evidence="11" type="ORF">WN55_00036</name>
</gene>
<dbReference type="PROSITE" id="PS50896">
    <property type="entry name" value="LISH"/>
    <property type="match status" value="1"/>
</dbReference>
<keyword evidence="3" id="KW-0493">Microtubule</keyword>
<dbReference type="STRING" id="178035.A0A154NW34"/>
<accession>A0A154NW34</accession>
<evidence type="ECO:0000256" key="7">
    <source>
        <dbReference type="ARBA" id="ARBA00023235"/>
    </source>
</evidence>
<evidence type="ECO:0000313" key="12">
    <source>
        <dbReference type="Proteomes" id="UP000076502"/>
    </source>
</evidence>
<evidence type="ECO:0000256" key="3">
    <source>
        <dbReference type="ARBA" id="ARBA00022701"/>
    </source>
</evidence>
<dbReference type="EMBL" id="KQ434772">
    <property type="protein sequence ID" value="KZC03857.1"/>
    <property type="molecule type" value="Genomic_DNA"/>
</dbReference>
<dbReference type="InterPro" id="IPR027417">
    <property type="entry name" value="P-loop_NTPase"/>
</dbReference>
<dbReference type="PROSITE" id="PS00674">
    <property type="entry name" value="AAA"/>
    <property type="match status" value="1"/>
</dbReference>
<dbReference type="Pfam" id="PF00004">
    <property type="entry name" value="AAA"/>
    <property type="match status" value="1"/>
</dbReference>
<dbReference type="InterPro" id="IPR003593">
    <property type="entry name" value="AAA+_ATPase"/>
</dbReference>
<dbReference type="InterPro" id="IPR006594">
    <property type="entry name" value="LisH"/>
</dbReference>
<dbReference type="InterPro" id="IPR003960">
    <property type="entry name" value="ATPase_AAA_CS"/>
</dbReference>
<feature type="compositionally biased region" description="Basic and acidic residues" evidence="9">
    <location>
        <begin position="104"/>
        <end position="124"/>
    </location>
</feature>
<evidence type="ECO:0000256" key="2">
    <source>
        <dbReference type="ARBA" id="ARBA00022490"/>
    </source>
</evidence>
<reference evidence="11 12" key="1">
    <citation type="submission" date="2015-07" db="EMBL/GenBank/DDBJ databases">
        <title>The genome of Dufourea novaeangliae.</title>
        <authorList>
            <person name="Pan H."/>
            <person name="Kapheim K."/>
        </authorList>
    </citation>
    <scope>NUCLEOTIDE SEQUENCE [LARGE SCALE GENOMIC DNA]</scope>
    <source>
        <strain evidence="11">0120121106</strain>
        <tissue evidence="11">Whole body</tissue>
    </source>
</reference>
<dbReference type="AlphaFoldDB" id="A0A154NW34"/>
<dbReference type="PANTHER" id="PTHR23074">
    <property type="entry name" value="AAA DOMAIN-CONTAINING"/>
    <property type="match status" value="1"/>
</dbReference>
<name>A0A154NW34_DUFNO</name>
<keyword evidence="4 8" id="KW-0547">Nucleotide-binding</keyword>
<organism evidence="11 12">
    <name type="scientific">Dufourea novaeangliae</name>
    <name type="common">Sweat bee</name>
    <dbReference type="NCBI Taxonomy" id="178035"/>
    <lineage>
        <taxon>Eukaryota</taxon>
        <taxon>Metazoa</taxon>
        <taxon>Ecdysozoa</taxon>
        <taxon>Arthropoda</taxon>
        <taxon>Hexapoda</taxon>
        <taxon>Insecta</taxon>
        <taxon>Pterygota</taxon>
        <taxon>Neoptera</taxon>
        <taxon>Endopterygota</taxon>
        <taxon>Hymenoptera</taxon>
        <taxon>Apocrita</taxon>
        <taxon>Aculeata</taxon>
        <taxon>Apoidea</taxon>
        <taxon>Anthophila</taxon>
        <taxon>Halictidae</taxon>
        <taxon>Rophitinae</taxon>
        <taxon>Dufourea</taxon>
    </lineage>
</organism>
<dbReference type="GO" id="GO:0005874">
    <property type="term" value="C:microtubule"/>
    <property type="evidence" value="ECO:0007669"/>
    <property type="project" value="UniProtKB-KW"/>
</dbReference>
<keyword evidence="12" id="KW-1185">Reference proteome</keyword>
<evidence type="ECO:0000256" key="4">
    <source>
        <dbReference type="ARBA" id="ARBA00022741"/>
    </source>
</evidence>
<evidence type="ECO:0000313" key="11">
    <source>
        <dbReference type="EMBL" id="KZC03857.1"/>
    </source>
</evidence>
<sequence>YYNLLLLCKEEKRVRDRRRHLLHLISSYLENNGYIKSSDVLALEAQLSDNIQVCDNMDLEMILTEYDNYYNLKFNKHPILCKKAETTVSANSMEKKAKATRSLKQNENKNANKREPDKEKKGENINDINLAVTVKPVFSSGPENQPAAIMDGPEPASGSKTSVSIDDLYPEDSEFRKIAETISKVELSIPNRRITDYISIQEIVMKNLNVHWDDIKGLADCKVAIKEAIVYPIKYPIFFRDKFTAWKGILLYGAPGTGKTMLAKATATECNCTFFNISASSLVSKWRGDSEKYLRTLFDVAYQRSPAIIFIDEIDWIATDTENGPLSEPARRFRAELLARLDGLISDENANVVLLAATNSPWIIDAALLRRLEKHIYVPLPNKQTRLDMLNTYACVDLANSQDLHNMNVNLNHYSGSDIKMLCKQAWILQVTPTIERLENKEISILDVPYEIASIDHLEKALELVKPTIKNKDDYLAWIAGKKENKQRK</sequence>
<dbReference type="Gene3D" id="1.10.8.60">
    <property type="match status" value="1"/>
</dbReference>
<comment type="similarity">
    <text evidence="8">Belongs to the AAA ATPase family.</text>
</comment>
<protein>
    <submittedName>
        <fullName evidence="11">Katanin p60 ATPase-containing subunit A-like 2</fullName>
    </submittedName>
</protein>
<keyword evidence="5 8" id="KW-0067">ATP-binding</keyword>
<keyword evidence="7" id="KW-0413">Isomerase</keyword>
<evidence type="ECO:0000256" key="8">
    <source>
        <dbReference type="RuleBase" id="RU003651"/>
    </source>
</evidence>
<dbReference type="GO" id="GO:0016887">
    <property type="term" value="F:ATP hydrolysis activity"/>
    <property type="evidence" value="ECO:0007669"/>
    <property type="project" value="InterPro"/>
</dbReference>
<dbReference type="OrthoDB" id="191529at2759"/>
<dbReference type="InterPro" id="IPR050304">
    <property type="entry name" value="MT-severing_AAA_ATPase"/>
</dbReference>
<feature type="domain" description="AAA+ ATPase" evidence="10">
    <location>
        <begin position="245"/>
        <end position="382"/>
    </location>
</feature>
<feature type="non-terminal residue" evidence="11">
    <location>
        <position position="1"/>
    </location>
</feature>